<dbReference type="Pfam" id="PF22813">
    <property type="entry name" value="TcaA_2nd"/>
    <property type="match status" value="1"/>
</dbReference>
<feature type="transmembrane region" description="Helical" evidence="1">
    <location>
        <begin position="37"/>
        <end position="56"/>
    </location>
</feature>
<dbReference type="PANTHER" id="PTHR40038">
    <property type="entry name" value="MEMBRANE-ASSOCIATED PROTEIN TCAA"/>
    <property type="match status" value="1"/>
</dbReference>
<dbReference type="InterPro" id="IPR056902">
    <property type="entry name" value="NTF2_YvbJ"/>
</dbReference>
<evidence type="ECO:0000259" key="3">
    <source>
        <dbReference type="Pfam" id="PF22813"/>
    </source>
</evidence>
<proteinExistence type="predicted"/>
<accession>A0A2A2ID17</accession>
<feature type="domain" description="Zinc-ribbon" evidence="2">
    <location>
        <begin position="3"/>
        <end position="24"/>
    </location>
</feature>
<protein>
    <submittedName>
        <fullName evidence="6">Uncharacterized protein</fullName>
    </submittedName>
</protein>
<evidence type="ECO:0000259" key="5">
    <source>
        <dbReference type="Pfam" id="PF25155"/>
    </source>
</evidence>
<feature type="domain" description="TcaA second" evidence="3">
    <location>
        <begin position="63"/>
        <end position="163"/>
    </location>
</feature>
<dbReference type="InterPro" id="IPR026870">
    <property type="entry name" value="Zinc_ribbon_dom"/>
</dbReference>
<keyword evidence="7" id="KW-1185">Reference proteome</keyword>
<evidence type="ECO:0000259" key="2">
    <source>
        <dbReference type="Pfam" id="PF13240"/>
    </source>
</evidence>
<dbReference type="InterPro" id="IPR054529">
    <property type="entry name" value="TcaA_2nd"/>
</dbReference>
<comment type="caution">
    <text evidence="6">The sequence shown here is derived from an EMBL/GenBank/DDBJ whole genome shotgun (WGS) entry which is preliminary data.</text>
</comment>
<evidence type="ECO:0000256" key="1">
    <source>
        <dbReference type="SAM" id="Phobius"/>
    </source>
</evidence>
<organism evidence="6 7">
    <name type="scientific">Virgibacillus profundi</name>
    <dbReference type="NCBI Taxonomy" id="2024555"/>
    <lineage>
        <taxon>Bacteria</taxon>
        <taxon>Bacillati</taxon>
        <taxon>Bacillota</taxon>
        <taxon>Bacilli</taxon>
        <taxon>Bacillales</taxon>
        <taxon>Bacillaceae</taxon>
        <taxon>Virgibacillus</taxon>
    </lineage>
</organism>
<dbReference type="PANTHER" id="PTHR40038:SF1">
    <property type="entry name" value="MEMBRANE-ASSOCIATED PROTEIN TCAA"/>
    <property type="match status" value="1"/>
</dbReference>
<evidence type="ECO:0000313" key="6">
    <source>
        <dbReference type="EMBL" id="PAV28963.1"/>
    </source>
</evidence>
<dbReference type="OrthoDB" id="1682769at2"/>
<name>A0A2A2ID17_9BACI</name>
<feature type="domain" description="YvbJ-like NTF2-like" evidence="5">
    <location>
        <begin position="325"/>
        <end position="455"/>
    </location>
</feature>
<dbReference type="EMBL" id="NPOA01000009">
    <property type="protein sequence ID" value="PAV28963.1"/>
    <property type="molecule type" value="Genomic_DNA"/>
</dbReference>
<dbReference type="RefSeq" id="WP_095656054.1">
    <property type="nucleotide sequence ID" value="NZ_NPOA01000009.1"/>
</dbReference>
<dbReference type="Pfam" id="PF13240">
    <property type="entry name" value="Zn_Ribbon_1"/>
    <property type="match status" value="1"/>
</dbReference>
<sequence>MTCRNCGHEINDKNQFCPECGSKLSEQKKGRNRRKHLLLFVFIMIPIVALSIFYFVGKEKFTPDNIIQDLEESVTNEDVNSLQDLISTSDEAFKITKDNTAILMKFFINNPEKFKNIINKLNEQAELLKNNHTESNSVAMFGTINLTEDGKQWLLFDKYTLDIIPANIMLATDNKEIDLYINDEKVATSSNETFEESFGPFMPGTHRLKAAFENQYTSTEMEDEVSLFDMAEDTKRHSLKLPVTDVSLTSLYNEYKLFINDEETDITINEGEQSIGIFPADSSTSVHIQKEFPWGVVKSEEATISSGAIQFDSIQVLSKDEQLELMQQLNGTVSSYHEALTKKDVSLYQDGVTDNMKKILADHLEDTSDWGPPYEGKLVRAEYDNSKITYPEYNEELKGYTITLRAHYFLYEPEGHAYGNLSWLGRDLDKKQYQASKGLTVLYDESESSWKLHHIENEFFHLSERNEQIFEMND</sequence>
<dbReference type="Pfam" id="PF22820">
    <property type="entry name" value="TcaA_3rd_4th"/>
    <property type="match status" value="1"/>
</dbReference>
<dbReference type="GO" id="GO:0005886">
    <property type="term" value="C:plasma membrane"/>
    <property type="evidence" value="ECO:0007669"/>
    <property type="project" value="UniProtKB-SubCell"/>
</dbReference>
<keyword evidence="1" id="KW-0472">Membrane</keyword>
<dbReference type="AlphaFoldDB" id="A0A2A2ID17"/>
<gene>
    <name evidence="6" type="ORF">CIL05_13355</name>
</gene>
<dbReference type="InterPro" id="IPR054530">
    <property type="entry name" value="TcaA_4th"/>
</dbReference>
<evidence type="ECO:0000259" key="4">
    <source>
        <dbReference type="Pfam" id="PF22820"/>
    </source>
</evidence>
<dbReference type="Pfam" id="PF25155">
    <property type="entry name" value="NTF2_YvbJ"/>
    <property type="match status" value="1"/>
</dbReference>
<evidence type="ECO:0000313" key="7">
    <source>
        <dbReference type="Proteomes" id="UP000218887"/>
    </source>
</evidence>
<keyword evidence="1" id="KW-1133">Transmembrane helix</keyword>
<keyword evidence="1" id="KW-0812">Transmembrane</keyword>
<reference evidence="6 7" key="1">
    <citation type="submission" date="2017-08" db="EMBL/GenBank/DDBJ databases">
        <title>Virgibacillus indicus sp. nov. and Virgibacillus profoundi sp. nov, two moderately halophilic bacteria isolated from marine sediment by using the Microfluidic Streak Plate.</title>
        <authorList>
            <person name="Xu B."/>
            <person name="Hu B."/>
            <person name="Wang J."/>
            <person name="Zhu Y."/>
            <person name="Huang L."/>
            <person name="Du W."/>
            <person name="Huang Y."/>
        </authorList>
    </citation>
    <scope>NUCLEOTIDE SEQUENCE [LARGE SCALE GENOMIC DNA]</scope>
    <source>
        <strain evidence="6 7">IO3-P3-H5</strain>
    </source>
</reference>
<feature type="domain" description="TcaA 4th" evidence="4">
    <location>
        <begin position="244"/>
        <end position="306"/>
    </location>
</feature>
<dbReference type="Proteomes" id="UP000218887">
    <property type="component" value="Unassembled WGS sequence"/>
</dbReference>